<proteinExistence type="predicted"/>
<dbReference type="AlphaFoldDB" id="A0A7W6D065"/>
<keyword evidence="4" id="KW-1185">Reference proteome</keyword>
<feature type="transmembrane region" description="Helical" evidence="2">
    <location>
        <begin position="6"/>
        <end position="27"/>
    </location>
</feature>
<reference evidence="3 4" key="1">
    <citation type="submission" date="2020-08" db="EMBL/GenBank/DDBJ databases">
        <title>Genomic Encyclopedia of Type Strains, Phase IV (KMG-IV): sequencing the most valuable type-strain genomes for metagenomic binning, comparative biology and taxonomic classification.</title>
        <authorList>
            <person name="Goeker M."/>
        </authorList>
    </citation>
    <scope>NUCLEOTIDE SEQUENCE [LARGE SCALE GENOMIC DNA]</scope>
    <source>
        <strain evidence="3 4">DSM 25481</strain>
    </source>
</reference>
<evidence type="ECO:0000256" key="1">
    <source>
        <dbReference type="SAM" id="MobiDB-lite"/>
    </source>
</evidence>
<evidence type="ECO:0000313" key="4">
    <source>
        <dbReference type="Proteomes" id="UP000528964"/>
    </source>
</evidence>
<dbReference type="EMBL" id="JACIDR010000003">
    <property type="protein sequence ID" value="MBB3973567.1"/>
    <property type="molecule type" value="Genomic_DNA"/>
</dbReference>
<feature type="compositionally biased region" description="Basic and acidic residues" evidence="1">
    <location>
        <begin position="217"/>
        <end position="230"/>
    </location>
</feature>
<dbReference type="RefSeq" id="WP_183395429.1">
    <property type="nucleotide sequence ID" value="NZ_JACIDR010000003.1"/>
</dbReference>
<name>A0A7W6D065_9HYPH</name>
<feature type="region of interest" description="Disordered" evidence="1">
    <location>
        <begin position="207"/>
        <end position="236"/>
    </location>
</feature>
<comment type="caution">
    <text evidence="3">The sequence shown here is derived from an EMBL/GenBank/DDBJ whole genome shotgun (WGS) entry which is preliminary data.</text>
</comment>
<feature type="compositionally biased region" description="Basic and acidic residues" evidence="1">
    <location>
        <begin position="146"/>
        <end position="156"/>
    </location>
</feature>
<keyword evidence="2" id="KW-0472">Membrane</keyword>
<feature type="region of interest" description="Disordered" evidence="1">
    <location>
        <begin position="135"/>
        <end position="156"/>
    </location>
</feature>
<gene>
    <name evidence="3" type="ORF">GGR24_002237</name>
</gene>
<sequence length="236" mass="25642">MVEPILYASFGFLLATLLWLLFLPAFWRRAVRLTTKRLVNRLPVSASEIIAAQDRLRAEHAMAVRAVERRAEREATLAAQAQIGAARAHATELRQRAEIADLKARIATLEAEAVALKADLERSERRAAAVQAELDAGRAAEGATAEGDRSETELTRRSAEVLSLRAQAAPAAGPEPQLPQRAALSAADAEALRALRTRLDEVADAIVRAAGADEPDEPRPRETPDRDRVRLVSPVS</sequence>
<keyword evidence="2" id="KW-1133">Transmembrane helix</keyword>
<protein>
    <submittedName>
        <fullName evidence="3">Chromosome segregation ATPase</fullName>
    </submittedName>
</protein>
<evidence type="ECO:0000313" key="3">
    <source>
        <dbReference type="EMBL" id="MBB3973567.1"/>
    </source>
</evidence>
<organism evidence="3 4">
    <name type="scientific">Hansschlegelia beijingensis</name>
    <dbReference type="NCBI Taxonomy" id="1133344"/>
    <lineage>
        <taxon>Bacteria</taxon>
        <taxon>Pseudomonadati</taxon>
        <taxon>Pseudomonadota</taxon>
        <taxon>Alphaproteobacteria</taxon>
        <taxon>Hyphomicrobiales</taxon>
        <taxon>Methylopilaceae</taxon>
        <taxon>Hansschlegelia</taxon>
    </lineage>
</organism>
<dbReference type="Proteomes" id="UP000528964">
    <property type="component" value="Unassembled WGS sequence"/>
</dbReference>
<evidence type="ECO:0000256" key="2">
    <source>
        <dbReference type="SAM" id="Phobius"/>
    </source>
</evidence>
<accession>A0A7W6D065</accession>
<keyword evidence="2" id="KW-0812">Transmembrane</keyword>